<proteinExistence type="predicted"/>
<feature type="region of interest" description="Disordered" evidence="1">
    <location>
        <begin position="123"/>
        <end position="159"/>
    </location>
</feature>
<dbReference type="Proteomes" id="UP001642464">
    <property type="component" value="Unassembled WGS sequence"/>
</dbReference>
<evidence type="ECO:0000313" key="3">
    <source>
        <dbReference type="Proteomes" id="UP001642464"/>
    </source>
</evidence>
<evidence type="ECO:0000256" key="1">
    <source>
        <dbReference type="SAM" id="MobiDB-lite"/>
    </source>
</evidence>
<feature type="compositionally biased region" description="Low complexity" evidence="1">
    <location>
        <begin position="127"/>
        <end position="136"/>
    </location>
</feature>
<feature type="non-terminal residue" evidence="2">
    <location>
        <position position="207"/>
    </location>
</feature>
<protein>
    <submittedName>
        <fullName evidence="2">Uncharacterized protein</fullName>
    </submittedName>
</protein>
<sequence length="207" mass="22935">MQQLKFQLLLKLQKVNAGGESDGWKAWIEKLLDPATFEKGQHLLLGEAGLMDERLSSAGKLAFAFVLGTHDRMLLSAIQSGQKETSFRFCFQRQTGKGNFESYPQLESLMKEAVDKANIVTAAAQPSDEAAGSGNEEGNGDDDVIMEDPSSNLSAKKKRKSDMIAAAVQEELRFYAHFLVCDYDDPAQKTSLLDSLQHHKLVKDHDE</sequence>
<evidence type="ECO:0000313" key="2">
    <source>
        <dbReference type="EMBL" id="CAK9080544.1"/>
    </source>
</evidence>
<keyword evidence="3" id="KW-1185">Reference proteome</keyword>
<reference evidence="2 3" key="1">
    <citation type="submission" date="2024-02" db="EMBL/GenBank/DDBJ databases">
        <authorList>
            <person name="Chen Y."/>
            <person name="Shah S."/>
            <person name="Dougan E. K."/>
            <person name="Thang M."/>
            <person name="Chan C."/>
        </authorList>
    </citation>
    <scope>NUCLEOTIDE SEQUENCE [LARGE SCALE GENOMIC DNA]</scope>
</reference>
<accession>A0ABP0Q0K3</accession>
<name>A0ABP0Q0K3_9DINO</name>
<comment type="caution">
    <text evidence="2">The sequence shown here is derived from an EMBL/GenBank/DDBJ whole genome shotgun (WGS) entry which is preliminary data.</text>
</comment>
<organism evidence="2 3">
    <name type="scientific">Durusdinium trenchii</name>
    <dbReference type="NCBI Taxonomy" id="1381693"/>
    <lineage>
        <taxon>Eukaryota</taxon>
        <taxon>Sar</taxon>
        <taxon>Alveolata</taxon>
        <taxon>Dinophyceae</taxon>
        <taxon>Suessiales</taxon>
        <taxon>Symbiodiniaceae</taxon>
        <taxon>Durusdinium</taxon>
    </lineage>
</organism>
<gene>
    <name evidence="2" type="ORF">SCF082_LOCUS38382</name>
</gene>
<dbReference type="EMBL" id="CAXAMM010038739">
    <property type="protein sequence ID" value="CAK9080544.1"/>
    <property type="molecule type" value="Genomic_DNA"/>
</dbReference>